<evidence type="ECO:0000313" key="1">
    <source>
        <dbReference type="EMBL" id="RBL88073.1"/>
    </source>
</evidence>
<dbReference type="Proteomes" id="UP000253410">
    <property type="component" value="Unassembled WGS sequence"/>
</dbReference>
<name>A0A365XP04_9BACT</name>
<dbReference type="AlphaFoldDB" id="A0A365XP04"/>
<evidence type="ECO:0008006" key="3">
    <source>
        <dbReference type="Google" id="ProtNLM"/>
    </source>
</evidence>
<protein>
    <recommendedName>
        <fullName evidence="3">Class I lanthipeptide</fullName>
    </recommendedName>
</protein>
<dbReference type="NCBIfam" id="NF038153">
    <property type="entry name" value="lant_leader_L1a"/>
    <property type="match status" value="1"/>
</dbReference>
<dbReference type="RefSeq" id="WP_113619900.1">
    <property type="nucleotide sequence ID" value="NZ_QFFJ01000003.1"/>
</dbReference>
<gene>
    <name evidence="1" type="ORF">DF182_31595</name>
</gene>
<evidence type="ECO:0000313" key="2">
    <source>
        <dbReference type="Proteomes" id="UP000253410"/>
    </source>
</evidence>
<reference evidence="1 2" key="1">
    <citation type="submission" date="2018-05" db="EMBL/GenBank/DDBJ databases">
        <title>Chitinophaga sp. K3CV102501T nov., isolated from isolated from a monsoon evergreen broad-leaved forest soil.</title>
        <authorList>
            <person name="Lv Y."/>
        </authorList>
    </citation>
    <scope>NUCLEOTIDE SEQUENCE [LARGE SCALE GENOMIC DNA]</scope>
    <source>
        <strain evidence="1 2">GDMCC 1.1325</strain>
    </source>
</reference>
<accession>A0A365XP04</accession>
<keyword evidence="2" id="KW-1185">Reference proteome</keyword>
<proteinExistence type="predicted"/>
<dbReference type="InterPro" id="IPR058238">
    <property type="entry name" value="Lant_leader_dom"/>
</dbReference>
<dbReference type="EMBL" id="QFFJ01000003">
    <property type="protein sequence ID" value="RBL88073.1"/>
    <property type="molecule type" value="Genomic_DNA"/>
</dbReference>
<comment type="caution">
    <text evidence="1">The sequence shown here is derived from an EMBL/GenBank/DDBJ whole genome shotgun (WGS) entry which is preliminary data.</text>
</comment>
<organism evidence="1 2">
    <name type="scientific">Chitinophaga flava</name>
    <dbReference type="NCBI Taxonomy" id="2259036"/>
    <lineage>
        <taxon>Bacteria</taxon>
        <taxon>Pseudomonadati</taxon>
        <taxon>Bacteroidota</taxon>
        <taxon>Chitinophagia</taxon>
        <taxon>Chitinophagales</taxon>
        <taxon>Chitinophagaceae</taxon>
        <taxon>Chitinophaga</taxon>
    </lineage>
</organism>
<sequence>MKKKKMNLPKLALNKEVISSLSQEKIAGGASAPGDNYVQSLHATYLCSVFDCATYDAACNTRAVSCWPTNAPTCVIG</sequence>